<reference evidence="1" key="1">
    <citation type="journal article" date="2023" name="G3 (Bethesda)">
        <title>A reference genome for the long-term kleptoplast-retaining sea slug Elysia crispata morphotype clarki.</title>
        <authorList>
            <person name="Eastman K.E."/>
            <person name="Pendleton A.L."/>
            <person name="Shaikh M.A."/>
            <person name="Suttiyut T."/>
            <person name="Ogas R."/>
            <person name="Tomko P."/>
            <person name="Gavelis G."/>
            <person name="Widhalm J.R."/>
            <person name="Wisecaver J.H."/>
        </authorList>
    </citation>
    <scope>NUCLEOTIDE SEQUENCE</scope>
    <source>
        <strain evidence="1">ECLA1</strain>
    </source>
</reference>
<gene>
    <name evidence="1" type="ORF">RRG08_031399</name>
</gene>
<keyword evidence="2" id="KW-1185">Reference proteome</keyword>
<sequence length="152" mass="17604">MFRLSERVKSSGNRVSGGGSGVHRNVVLRFTYLTKRCNTIRPRKHYHVKLSLVRRFSKQPPPQFLYHPHIITSLHSNIQISPKYRWCFSSRSSGSKREISLETIPDVSTTNYRKFLRATRGIHLIDSPEICRPWCEDFRTCPISSSKLGSNE</sequence>
<dbReference type="AlphaFoldDB" id="A0AAE0ZNB9"/>
<dbReference type="Proteomes" id="UP001283361">
    <property type="component" value="Unassembled WGS sequence"/>
</dbReference>
<accession>A0AAE0ZNB9</accession>
<protein>
    <submittedName>
        <fullName evidence="1">Uncharacterized protein</fullName>
    </submittedName>
</protein>
<evidence type="ECO:0000313" key="2">
    <source>
        <dbReference type="Proteomes" id="UP001283361"/>
    </source>
</evidence>
<name>A0AAE0ZNB9_9GAST</name>
<organism evidence="1 2">
    <name type="scientific">Elysia crispata</name>
    <name type="common">lettuce slug</name>
    <dbReference type="NCBI Taxonomy" id="231223"/>
    <lineage>
        <taxon>Eukaryota</taxon>
        <taxon>Metazoa</taxon>
        <taxon>Spiralia</taxon>
        <taxon>Lophotrochozoa</taxon>
        <taxon>Mollusca</taxon>
        <taxon>Gastropoda</taxon>
        <taxon>Heterobranchia</taxon>
        <taxon>Euthyneura</taxon>
        <taxon>Panpulmonata</taxon>
        <taxon>Sacoglossa</taxon>
        <taxon>Placobranchoidea</taxon>
        <taxon>Plakobranchidae</taxon>
        <taxon>Elysia</taxon>
    </lineage>
</organism>
<proteinExistence type="predicted"/>
<dbReference type="EMBL" id="JAWDGP010003624">
    <property type="protein sequence ID" value="KAK3772375.1"/>
    <property type="molecule type" value="Genomic_DNA"/>
</dbReference>
<evidence type="ECO:0000313" key="1">
    <source>
        <dbReference type="EMBL" id="KAK3772375.1"/>
    </source>
</evidence>
<comment type="caution">
    <text evidence="1">The sequence shown here is derived from an EMBL/GenBank/DDBJ whole genome shotgun (WGS) entry which is preliminary data.</text>
</comment>